<dbReference type="GO" id="GO:0004674">
    <property type="term" value="F:protein serine/threonine kinase activity"/>
    <property type="evidence" value="ECO:0007669"/>
    <property type="project" value="TreeGrafter"/>
</dbReference>
<feature type="non-terminal residue" evidence="1">
    <location>
        <position position="323"/>
    </location>
</feature>
<dbReference type="Gene3D" id="3.40.50.300">
    <property type="entry name" value="P-loop containing nucleotide triphosphate hydrolases"/>
    <property type="match status" value="1"/>
</dbReference>
<dbReference type="PANTHER" id="PTHR47763:SF1">
    <property type="entry name" value="DUF659 DOMAIN-CONTAINING PROTEIN"/>
    <property type="match status" value="1"/>
</dbReference>
<evidence type="ECO:0000313" key="2">
    <source>
        <dbReference type="Proteomes" id="UP000023152"/>
    </source>
</evidence>
<dbReference type="InterPro" id="IPR036465">
    <property type="entry name" value="vWFA_dom_sf"/>
</dbReference>
<reference evidence="1 2" key="1">
    <citation type="journal article" date="2013" name="Curr. Biol.">
        <title>The Genome of the Foraminiferan Reticulomyxa filosa.</title>
        <authorList>
            <person name="Glockner G."/>
            <person name="Hulsmann N."/>
            <person name="Schleicher M."/>
            <person name="Noegel A.A."/>
            <person name="Eichinger L."/>
            <person name="Gallinger C."/>
            <person name="Pawlowski J."/>
            <person name="Sierra R."/>
            <person name="Euteneuer U."/>
            <person name="Pillet L."/>
            <person name="Moustafa A."/>
            <person name="Platzer M."/>
            <person name="Groth M."/>
            <person name="Szafranski K."/>
            <person name="Schliwa M."/>
        </authorList>
    </citation>
    <scope>NUCLEOTIDE SEQUENCE [LARGE SCALE GENOMIC DNA]</scope>
</reference>
<dbReference type="SUPFAM" id="SSF53300">
    <property type="entry name" value="vWA-like"/>
    <property type="match status" value="1"/>
</dbReference>
<comment type="caution">
    <text evidence="1">The sequence shown here is derived from an EMBL/GenBank/DDBJ whole genome shotgun (WGS) entry which is preliminary data.</text>
</comment>
<dbReference type="InterPro" id="IPR052969">
    <property type="entry name" value="Thr-specific_kinase-like"/>
</dbReference>
<dbReference type="AlphaFoldDB" id="X6LJF1"/>
<accession>X6LJF1</accession>
<evidence type="ECO:0000313" key="1">
    <source>
        <dbReference type="EMBL" id="ETO01749.1"/>
    </source>
</evidence>
<dbReference type="Gene3D" id="3.40.50.410">
    <property type="entry name" value="von Willebrand factor, type A domain"/>
    <property type="match status" value="1"/>
</dbReference>
<feature type="non-terminal residue" evidence="1">
    <location>
        <position position="1"/>
    </location>
</feature>
<dbReference type="EMBL" id="ASPP01037491">
    <property type="protein sequence ID" value="ETO01749.1"/>
    <property type="molecule type" value="Genomic_DNA"/>
</dbReference>
<dbReference type="PANTHER" id="PTHR47763">
    <property type="entry name" value="ALPHA-PROTEIN KINASE VWKA"/>
    <property type="match status" value="1"/>
</dbReference>
<sequence>TDFACHDQIVTSNGGPHVIQAFLSEELSEETQIKGRTARQGGCGSYSLVLCEKALERFLITKNDIEKARKEGSFYPLLNSSRNRFFSTQYEDSKKYVANAARQHKKSEALITAVKNSDVATVKKILYQQNRGMNEEKCVRTMVLMDATGSMSHLLQKSKHAVSTMFERINIILEENNSLNNFEMQFAVYRNYNAPEDMLLQISPWESKPEGLRSFMEKVQPLYGDGNEAIEVALAYVNRELKTYDVSQVILIGDAPPNTRKEVEEKRRNSRHGKKYFETLLKPLTWFYIGENYPKKNEDWEKEESNQKNIENELRQLRSCNIP</sequence>
<proteinExistence type="predicted"/>
<dbReference type="InterPro" id="IPR027417">
    <property type="entry name" value="P-loop_NTPase"/>
</dbReference>
<dbReference type="Proteomes" id="UP000023152">
    <property type="component" value="Unassembled WGS sequence"/>
</dbReference>
<gene>
    <name evidence="1" type="ORF">RFI_35690</name>
</gene>
<organism evidence="1 2">
    <name type="scientific">Reticulomyxa filosa</name>
    <dbReference type="NCBI Taxonomy" id="46433"/>
    <lineage>
        <taxon>Eukaryota</taxon>
        <taxon>Sar</taxon>
        <taxon>Rhizaria</taxon>
        <taxon>Retaria</taxon>
        <taxon>Foraminifera</taxon>
        <taxon>Monothalamids</taxon>
        <taxon>Reticulomyxidae</taxon>
        <taxon>Reticulomyxa</taxon>
    </lineage>
</organism>
<keyword evidence="2" id="KW-1185">Reference proteome</keyword>
<protein>
    <submittedName>
        <fullName evidence="1">Uncharacterized protein</fullName>
    </submittedName>
</protein>
<name>X6LJF1_RETFI</name>
<dbReference type="GO" id="GO:0005737">
    <property type="term" value="C:cytoplasm"/>
    <property type="evidence" value="ECO:0007669"/>
    <property type="project" value="TreeGrafter"/>
</dbReference>